<feature type="transmembrane region" description="Helical" evidence="1">
    <location>
        <begin position="104"/>
        <end position="120"/>
    </location>
</feature>
<dbReference type="SUPFAM" id="SSF46894">
    <property type="entry name" value="C-terminal effector domain of the bipartite response regulators"/>
    <property type="match status" value="1"/>
</dbReference>
<dbReference type="GO" id="GO:0006355">
    <property type="term" value="P:regulation of DNA-templated transcription"/>
    <property type="evidence" value="ECO:0007669"/>
    <property type="project" value="InterPro"/>
</dbReference>
<sequence length="309" mass="36596">MNQIASILAKKRDLAKNEMEYEKSILFDVYTLTLVLLLACNIVLNIVLEQYDSLLIFAMAALFMLGTLFFPDRIRFNSNLLFLLFFSLGFFIFYFDTISGEGCMNYLSYVSLTIALSFFFDHIRDRWFIFFLVVSYLIWFLINAGTNYYLSQFFSVNLTLKQQWYVRIYKIFEISFCTFIGMYFIYRKERILVKYYVEKERLNNIIQKTDKINFSGELYDLAMSKNSLFITYFKSQFPDFFDKILAISPNLISTELEVCALLKLNLSTKEIATATNSTIRAIENKKYRIRRKLNLPSETDINLYIINNF</sequence>
<evidence type="ECO:0000313" key="4">
    <source>
        <dbReference type="Proteomes" id="UP000199203"/>
    </source>
</evidence>
<dbReference type="SMART" id="SM00421">
    <property type="entry name" value="HTH_LUXR"/>
    <property type="match status" value="1"/>
</dbReference>
<reference evidence="4" key="1">
    <citation type="submission" date="2016-10" db="EMBL/GenBank/DDBJ databases">
        <authorList>
            <person name="Varghese N."/>
            <person name="Submissions S."/>
        </authorList>
    </citation>
    <scope>NUCLEOTIDE SEQUENCE [LARGE SCALE GENOMIC DNA]</scope>
    <source>
        <strain evidence="4">DSM 19684</strain>
    </source>
</reference>
<dbReference type="AlphaFoldDB" id="A0A1G7H334"/>
<keyword evidence="1" id="KW-1133">Transmembrane helix</keyword>
<dbReference type="InterPro" id="IPR016032">
    <property type="entry name" value="Sig_transdc_resp-reg_C-effctor"/>
</dbReference>
<dbReference type="InterPro" id="IPR000792">
    <property type="entry name" value="Tscrpt_reg_LuxR_C"/>
</dbReference>
<dbReference type="OrthoDB" id="1454352at2"/>
<dbReference type="RefSeq" id="WP_089871324.1">
    <property type="nucleotide sequence ID" value="NZ_FNBH01000001.1"/>
</dbReference>
<dbReference type="GO" id="GO:0003677">
    <property type="term" value="F:DNA binding"/>
    <property type="evidence" value="ECO:0007669"/>
    <property type="project" value="InterPro"/>
</dbReference>
<keyword evidence="1" id="KW-0472">Membrane</keyword>
<organism evidence="3 4">
    <name type="scientific">Epilithonimonas hungarica</name>
    <dbReference type="NCBI Taxonomy" id="454006"/>
    <lineage>
        <taxon>Bacteria</taxon>
        <taxon>Pseudomonadati</taxon>
        <taxon>Bacteroidota</taxon>
        <taxon>Flavobacteriia</taxon>
        <taxon>Flavobacteriales</taxon>
        <taxon>Weeksellaceae</taxon>
        <taxon>Chryseobacterium group</taxon>
        <taxon>Epilithonimonas</taxon>
    </lineage>
</organism>
<proteinExistence type="predicted"/>
<accession>A0A1G7H334</accession>
<evidence type="ECO:0000259" key="2">
    <source>
        <dbReference type="SMART" id="SM00421"/>
    </source>
</evidence>
<protein>
    <recommendedName>
        <fullName evidence="2">HTH luxR-type domain-containing protein</fullName>
    </recommendedName>
</protein>
<evidence type="ECO:0000313" key="3">
    <source>
        <dbReference type="EMBL" id="SDE94765.1"/>
    </source>
</evidence>
<dbReference type="EMBL" id="FNBH01000001">
    <property type="protein sequence ID" value="SDE94765.1"/>
    <property type="molecule type" value="Genomic_DNA"/>
</dbReference>
<dbReference type="InterPro" id="IPR036388">
    <property type="entry name" value="WH-like_DNA-bd_sf"/>
</dbReference>
<feature type="domain" description="HTH luxR-type" evidence="2">
    <location>
        <begin position="248"/>
        <end position="305"/>
    </location>
</feature>
<dbReference type="Gene3D" id="1.10.10.10">
    <property type="entry name" value="Winged helix-like DNA-binding domain superfamily/Winged helix DNA-binding domain"/>
    <property type="match status" value="1"/>
</dbReference>
<feature type="transmembrane region" description="Helical" evidence="1">
    <location>
        <begin position="164"/>
        <end position="186"/>
    </location>
</feature>
<dbReference type="Proteomes" id="UP000199203">
    <property type="component" value="Unassembled WGS sequence"/>
</dbReference>
<gene>
    <name evidence="3" type="ORF">SAMN05421825_0668</name>
</gene>
<feature type="transmembrane region" description="Helical" evidence="1">
    <location>
        <begin position="80"/>
        <end position="98"/>
    </location>
</feature>
<keyword evidence="1" id="KW-0812">Transmembrane</keyword>
<feature type="transmembrane region" description="Helical" evidence="1">
    <location>
        <begin position="54"/>
        <end position="71"/>
    </location>
</feature>
<feature type="transmembrane region" description="Helical" evidence="1">
    <location>
        <begin position="127"/>
        <end position="144"/>
    </location>
</feature>
<name>A0A1G7H334_9FLAO</name>
<evidence type="ECO:0000256" key="1">
    <source>
        <dbReference type="SAM" id="Phobius"/>
    </source>
</evidence>
<dbReference type="STRING" id="454006.SAMN05421825_0668"/>
<feature type="transmembrane region" description="Helical" evidence="1">
    <location>
        <begin position="25"/>
        <end position="48"/>
    </location>
</feature>
<keyword evidence="4" id="KW-1185">Reference proteome</keyword>